<sequence length="106" mass="11793">MNRVLAIPLLLCSSLALAQMFPIDLELRAEGLAMLARTGSQDNLVTLELANQGAAPASCRIRWVNGPERPPEQRTLLQPGEQRILHQALQRHVTRVRVHVDCQPPD</sequence>
<keyword evidence="3" id="KW-1185">Reference proteome</keyword>
<gene>
    <name evidence="2" type="ORF">SAMN05216217_10798</name>
</gene>
<dbReference type="RefSeq" id="WP_093475414.1">
    <property type="nucleotide sequence ID" value="NZ_FOUI01000007.1"/>
</dbReference>
<evidence type="ECO:0000313" key="3">
    <source>
        <dbReference type="Proteomes" id="UP000243629"/>
    </source>
</evidence>
<accession>A0A1I4RPC7</accession>
<keyword evidence="1" id="KW-0732">Signal</keyword>
<feature type="signal peptide" evidence="1">
    <location>
        <begin position="1"/>
        <end position="18"/>
    </location>
</feature>
<dbReference type="OrthoDB" id="6902574at2"/>
<dbReference type="EMBL" id="FOUI01000007">
    <property type="protein sequence ID" value="SFM53833.1"/>
    <property type="molecule type" value="Genomic_DNA"/>
</dbReference>
<dbReference type="STRING" id="1720063.SAMN05216217_10798"/>
<organism evidence="2 3">
    <name type="scientific">Halopseudomonas yangmingensis</name>
    <dbReference type="NCBI Taxonomy" id="1720063"/>
    <lineage>
        <taxon>Bacteria</taxon>
        <taxon>Pseudomonadati</taxon>
        <taxon>Pseudomonadota</taxon>
        <taxon>Gammaproteobacteria</taxon>
        <taxon>Pseudomonadales</taxon>
        <taxon>Pseudomonadaceae</taxon>
        <taxon>Halopseudomonas</taxon>
    </lineage>
</organism>
<name>A0A1I4RPC7_9GAMM</name>
<evidence type="ECO:0000256" key="1">
    <source>
        <dbReference type="SAM" id="SignalP"/>
    </source>
</evidence>
<feature type="chain" id="PRO_5017361614" description="3-phosphoglycerate kinase" evidence="1">
    <location>
        <begin position="19"/>
        <end position="106"/>
    </location>
</feature>
<dbReference type="Proteomes" id="UP000243629">
    <property type="component" value="Unassembled WGS sequence"/>
</dbReference>
<proteinExistence type="predicted"/>
<evidence type="ECO:0008006" key="4">
    <source>
        <dbReference type="Google" id="ProtNLM"/>
    </source>
</evidence>
<dbReference type="AlphaFoldDB" id="A0A1I4RPC7"/>
<reference evidence="3" key="1">
    <citation type="submission" date="2016-10" db="EMBL/GenBank/DDBJ databases">
        <authorList>
            <person name="Varghese N."/>
            <person name="Submissions S."/>
        </authorList>
    </citation>
    <scope>NUCLEOTIDE SEQUENCE [LARGE SCALE GENOMIC DNA]</scope>
    <source>
        <strain evidence="3">DSM 24213</strain>
    </source>
</reference>
<protein>
    <recommendedName>
        <fullName evidence="4">3-phosphoglycerate kinase</fullName>
    </recommendedName>
</protein>
<evidence type="ECO:0000313" key="2">
    <source>
        <dbReference type="EMBL" id="SFM53833.1"/>
    </source>
</evidence>